<dbReference type="GeneID" id="87821071"/>
<reference evidence="1" key="2">
    <citation type="submission" date="2023-05" db="EMBL/GenBank/DDBJ databases">
        <authorList>
            <consortium name="Lawrence Berkeley National Laboratory"/>
            <person name="Steindorff A."/>
            <person name="Hensen N."/>
            <person name="Bonometti L."/>
            <person name="Westerberg I."/>
            <person name="Brannstrom I.O."/>
            <person name="Guillou S."/>
            <person name="Cros-Aarteil S."/>
            <person name="Calhoun S."/>
            <person name="Haridas S."/>
            <person name="Kuo A."/>
            <person name="Mondo S."/>
            <person name="Pangilinan J."/>
            <person name="Riley R."/>
            <person name="Labutti K."/>
            <person name="Andreopoulos B."/>
            <person name="Lipzen A."/>
            <person name="Chen C."/>
            <person name="Yanf M."/>
            <person name="Daum C."/>
            <person name="Ng V."/>
            <person name="Clum A."/>
            <person name="Ohm R."/>
            <person name="Martin F."/>
            <person name="Silar P."/>
            <person name="Natvig D."/>
            <person name="Lalanne C."/>
            <person name="Gautier V."/>
            <person name="Ament-Velasquez S.L."/>
            <person name="Kruys A."/>
            <person name="Hutchinson M.I."/>
            <person name="Powell A.J."/>
            <person name="Barry K."/>
            <person name="Miller A.N."/>
            <person name="Grigoriev I.V."/>
            <person name="Debuchy R."/>
            <person name="Gladieux P."/>
            <person name="Thoren M.H."/>
            <person name="Johannesson H."/>
        </authorList>
    </citation>
    <scope>NUCLEOTIDE SEQUENCE</scope>
    <source>
        <strain evidence="1">CBS 141.50</strain>
    </source>
</reference>
<reference evidence="1" key="1">
    <citation type="journal article" date="2023" name="Mol. Phylogenet. Evol.">
        <title>Genome-scale phylogeny and comparative genomics of the fungal order Sordariales.</title>
        <authorList>
            <person name="Hensen N."/>
            <person name="Bonometti L."/>
            <person name="Westerberg I."/>
            <person name="Brannstrom I.O."/>
            <person name="Guillou S."/>
            <person name="Cros-Aarteil S."/>
            <person name="Calhoun S."/>
            <person name="Haridas S."/>
            <person name="Kuo A."/>
            <person name="Mondo S."/>
            <person name="Pangilinan J."/>
            <person name="Riley R."/>
            <person name="LaButti K."/>
            <person name="Andreopoulos B."/>
            <person name="Lipzen A."/>
            <person name="Chen C."/>
            <person name="Yan M."/>
            <person name="Daum C."/>
            <person name="Ng V."/>
            <person name="Clum A."/>
            <person name="Steindorff A."/>
            <person name="Ohm R.A."/>
            <person name="Martin F."/>
            <person name="Silar P."/>
            <person name="Natvig D.O."/>
            <person name="Lalanne C."/>
            <person name="Gautier V."/>
            <person name="Ament-Velasquez S.L."/>
            <person name="Kruys A."/>
            <person name="Hutchinson M.I."/>
            <person name="Powell A.J."/>
            <person name="Barry K."/>
            <person name="Miller A.N."/>
            <person name="Grigoriev I.V."/>
            <person name="Debuchy R."/>
            <person name="Gladieux P."/>
            <person name="Hiltunen Thoren M."/>
            <person name="Johannesson H."/>
        </authorList>
    </citation>
    <scope>NUCLEOTIDE SEQUENCE</scope>
    <source>
        <strain evidence="1">CBS 141.50</strain>
    </source>
</reference>
<comment type="caution">
    <text evidence="1">The sequence shown here is derived from an EMBL/GenBank/DDBJ whole genome shotgun (WGS) entry which is preliminary data.</text>
</comment>
<dbReference type="EMBL" id="MU853611">
    <property type="protein sequence ID" value="KAK4141480.1"/>
    <property type="molecule type" value="Genomic_DNA"/>
</dbReference>
<name>A0AAN6UZS4_9PEZI</name>
<dbReference type="RefSeq" id="XP_062634851.1">
    <property type="nucleotide sequence ID" value="XM_062784458.1"/>
</dbReference>
<proteinExistence type="predicted"/>
<sequence>MDFVDGHNLKDLGFKPGSDTWGSLIFAEPQTPAAKHLHQQLADVYVQLRQLEFPHIGALGLPSRDASALTCAPEQINVCHRPLSIDMALQELDGLEASNIFPPSKTVSTANEFVDGLLRLAQNKLDKEADQGMDEDEPASILYAAHHFRRFVQDEWVDQSVNQGPFVLVHGDMENVISNLLFDQDYNLVGILDFVLLIQDNYNKQVGYLRAAVQEIEEASRLPPSLSTEWEPLVGWCHGAIAIGLNYPEHAYLVYWDPIFRKLVPKLRRSTEEQRDQQHEREVVPRVREFIEASNERRAFLEKKIQEQLQYFEAEKQHYGYSTSPELIKRVC</sequence>
<evidence type="ECO:0000313" key="1">
    <source>
        <dbReference type="EMBL" id="KAK4141480.1"/>
    </source>
</evidence>
<dbReference type="AlphaFoldDB" id="A0AAN6UZS4"/>
<evidence type="ECO:0000313" key="2">
    <source>
        <dbReference type="Proteomes" id="UP001302676"/>
    </source>
</evidence>
<protein>
    <recommendedName>
        <fullName evidence="3">Aminoglycoside phosphotransferase domain-containing protein</fullName>
    </recommendedName>
</protein>
<dbReference type="Proteomes" id="UP001302676">
    <property type="component" value="Unassembled WGS sequence"/>
</dbReference>
<organism evidence="1 2">
    <name type="scientific">Dichotomopilus funicola</name>
    <dbReference type="NCBI Taxonomy" id="1934379"/>
    <lineage>
        <taxon>Eukaryota</taxon>
        <taxon>Fungi</taxon>
        <taxon>Dikarya</taxon>
        <taxon>Ascomycota</taxon>
        <taxon>Pezizomycotina</taxon>
        <taxon>Sordariomycetes</taxon>
        <taxon>Sordariomycetidae</taxon>
        <taxon>Sordariales</taxon>
        <taxon>Chaetomiaceae</taxon>
        <taxon>Dichotomopilus</taxon>
    </lineage>
</organism>
<accession>A0AAN6UZS4</accession>
<evidence type="ECO:0008006" key="3">
    <source>
        <dbReference type="Google" id="ProtNLM"/>
    </source>
</evidence>
<keyword evidence="2" id="KW-1185">Reference proteome</keyword>
<gene>
    <name evidence="1" type="ORF">C8A04DRAFT_39090</name>
</gene>